<dbReference type="AlphaFoldDB" id="A0A4C1XN26"/>
<sequence length="82" mass="9453">MLGDDLMGLFLMMENKCLELGYFSWAWKVAAIKIILVVPLDIKGSIDNVWWPALKTQLLTYNCPINLFDMVQGYVRDQEVNV</sequence>
<accession>A0A4C1XN26</accession>
<evidence type="ECO:0000313" key="1">
    <source>
        <dbReference type="EMBL" id="GBP64402.1"/>
    </source>
</evidence>
<organism evidence="1 2">
    <name type="scientific">Eumeta variegata</name>
    <name type="common">Bagworm moth</name>
    <name type="synonym">Eumeta japonica</name>
    <dbReference type="NCBI Taxonomy" id="151549"/>
    <lineage>
        <taxon>Eukaryota</taxon>
        <taxon>Metazoa</taxon>
        <taxon>Ecdysozoa</taxon>
        <taxon>Arthropoda</taxon>
        <taxon>Hexapoda</taxon>
        <taxon>Insecta</taxon>
        <taxon>Pterygota</taxon>
        <taxon>Neoptera</taxon>
        <taxon>Endopterygota</taxon>
        <taxon>Lepidoptera</taxon>
        <taxon>Glossata</taxon>
        <taxon>Ditrysia</taxon>
        <taxon>Tineoidea</taxon>
        <taxon>Psychidae</taxon>
        <taxon>Oiketicinae</taxon>
        <taxon>Eumeta</taxon>
    </lineage>
</organism>
<dbReference type="OrthoDB" id="411871at2759"/>
<proteinExistence type="predicted"/>
<protein>
    <submittedName>
        <fullName evidence="1">Uncharacterized protein</fullName>
    </submittedName>
</protein>
<keyword evidence="2" id="KW-1185">Reference proteome</keyword>
<dbReference type="Proteomes" id="UP000299102">
    <property type="component" value="Unassembled WGS sequence"/>
</dbReference>
<gene>
    <name evidence="1" type="ORF">EVAR_43179_1</name>
</gene>
<reference evidence="1 2" key="1">
    <citation type="journal article" date="2019" name="Commun. Biol.">
        <title>The bagworm genome reveals a unique fibroin gene that provides high tensile strength.</title>
        <authorList>
            <person name="Kono N."/>
            <person name="Nakamura H."/>
            <person name="Ohtoshi R."/>
            <person name="Tomita M."/>
            <person name="Numata K."/>
            <person name="Arakawa K."/>
        </authorList>
    </citation>
    <scope>NUCLEOTIDE SEQUENCE [LARGE SCALE GENOMIC DNA]</scope>
</reference>
<dbReference type="EMBL" id="BGZK01000896">
    <property type="protein sequence ID" value="GBP64402.1"/>
    <property type="molecule type" value="Genomic_DNA"/>
</dbReference>
<evidence type="ECO:0000313" key="2">
    <source>
        <dbReference type="Proteomes" id="UP000299102"/>
    </source>
</evidence>
<comment type="caution">
    <text evidence="1">The sequence shown here is derived from an EMBL/GenBank/DDBJ whole genome shotgun (WGS) entry which is preliminary data.</text>
</comment>
<name>A0A4C1XN26_EUMVA</name>